<dbReference type="Gene3D" id="1.20.1500.10">
    <property type="entry name" value="YheA/YmcA-like"/>
    <property type="match status" value="1"/>
</dbReference>
<dbReference type="Pfam" id="PF06133">
    <property type="entry name" value="Com_YlbF"/>
    <property type="match status" value="1"/>
</dbReference>
<dbReference type="PIRSF" id="PIRSF021287">
    <property type="entry name" value="Biofilm_formation_YmcA"/>
    <property type="match status" value="1"/>
</dbReference>
<evidence type="ECO:0000313" key="2">
    <source>
        <dbReference type="Proteomes" id="UP000183508"/>
    </source>
</evidence>
<dbReference type="InterPro" id="IPR010368">
    <property type="entry name" value="Com_YlbF"/>
</dbReference>
<organism evidence="1 2">
    <name type="scientific">Alicyclobacillus macrosporangiidus</name>
    <dbReference type="NCBI Taxonomy" id="392015"/>
    <lineage>
        <taxon>Bacteria</taxon>
        <taxon>Bacillati</taxon>
        <taxon>Bacillota</taxon>
        <taxon>Bacilli</taxon>
        <taxon>Bacillales</taxon>
        <taxon>Alicyclobacillaceae</taxon>
        <taxon>Alicyclobacillus</taxon>
    </lineage>
</organism>
<proteinExistence type="predicted"/>
<accession>A0A1I7IU33</accession>
<dbReference type="SUPFAM" id="SSF158622">
    <property type="entry name" value="YheA/YmcA-like"/>
    <property type="match status" value="1"/>
</dbReference>
<evidence type="ECO:0000313" key="1">
    <source>
        <dbReference type="EMBL" id="SFU76401.1"/>
    </source>
</evidence>
<dbReference type="AlphaFoldDB" id="A0A1I7IU33"/>
<dbReference type="PANTHER" id="PTHR38448">
    <property type="entry name" value="REGULATORY PROTEIN YLBF-RELATED"/>
    <property type="match status" value="1"/>
</dbReference>
<dbReference type="PANTHER" id="PTHR38448:SF1">
    <property type="entry name" value="YLBF FAMILY REGULATOR"/>
    <property type="match status" value="1"/>
</dbReference>
<dbReference type="eggNOG" id="COG3679">
    <property type="taxonomic scope" value="Bacteria"/>
</dbReference>
<reference evidence="2" key="1">
    <citation type="submission" date="2016-10" db="EMBL/GenBank/DDBJ databases">
        <authorList>
            <person name="Varghese N."/>
        </authorList>
    </citation>
    <scope>NUCLEOTIDE SEQUENCE [LARGE SCALE GENOMIC DNA]</scope>
    <source>
        <strain evidence="2">DSM 17980</strain>
    </source>
</reference>
<keyword evidence="2" id="KW-1185">Reference proteome</keyword>
<gene>
    <name evidence="1" type="ORF">SAMN05421543_107116</name>
</gene>
<dbReference type="RefSeq" id="WP_074951468.1">
    <property type="nucleotide sequence ID" value="NZ_FPBV01000007.1"/>
</dbReference>
<dbReference type="EMBL" id="FPBV01000007">
    <property type="protein sequence ID" value="SFU76401.1"/>
    <property type="molecule type" value="Genomic_DNA"/>
</dbReference>
<dbReference type="InterPro" id="IPR052767">
    <property type="entry name" value="Bact_com_dev_regulator"/>
</dbReference>
<dbReference type="InterPro" id="IPR016783">
    <property type="entry name" value="Biofilm_formation_YmcA"/>
</dbReference>
<sequence length="141" mass="15820">MSRDALLRKADEIARMIGCSDAAARFWQARAKMENNRRAQQLFETLKLKTNNSLGLQAVFPADHPRVRELDAEIAKLEHELYEIPVAMQYKEAQAELNELMQGVVQLLLNRLSDRVPVERGPRLGCGQGPNGTGCTCGERD</sequence>
<protein>
    <submittedName>
        <fullName evidence="1">Cell fate regulator YmcA, YheA/YmcA/DUF963 family (Controls sporulation, competence, biofilm development)</fullName>
    </submittedName>
</protein>
<dbReference type="STRING" id="392015.SAMN05421543_107116"/>
<dbReference type="InterPro" id="IPR023378">
    <property type="entry name" value="YheA/YmcA-like_dom_sf"/>
</dbReference>
<dbReference type="Proteomes" id="UP000183508">
    <property type="component" value="Unassembled WGS sequence"/>
</dbReference>
<dbReference type="OrthoDB" id="2376100at2"/>
<name>A0A1I7IU33_9BACL</name>